<evidence type="ECO:0000256" key="1">
    <source>
        <dbReference type="ARBA" id="ARBA00022729"/>
    </source>
</evidence>
<evidence type="ECO:0000313" key="4">
    <source>
        <dbReference type="EMBL" id="SUZ83564.1"/>
    </source>
</evidence>
<dbReference type="Pfam" id="PF08309">
    <property type="entry name" value="LVIVD"/>
    <property type="match status" value="1"/>
</dbReference>
<dbReference type="GO" id="GO:0005576">
    <property type="term" value="C:extracellular region"/>
    <property type="evidence" value="ECO:0007669"/>
    <property type="project" value="TreeGrafter"/>
</dbReference>
<evidence type="ECO:0008006" key="5">
    <source>
        <dbReference type="Google" id="ProtNLM"/>
    </source>
</evidence>
<dbReference type="InterPro" id="IPR028994">
    <property type="entry name" value="Integrin_alpha_N"/>
</dbReference>
<dbReference type="NCBIfam" id="TIGR04312">
    <property type="entry name" value="choice_anch_B"/>
    <property type="match status" value="1"/>
</dbReference>
<gene>
    <name evidence="4" type="ORF">METZ01_LOCUS36418</name>
</gene>
<reference evidence="4" key="1">
    <citation type="submission" date="2018-05" db="EMBL/GenBank/DDBJ databases">
        <authorList>
            <person name="Lanie J.A."/>
            <person name="Ng W.-L."/>
            <person name="Kazmierczak K.M."/>
            <person name="Andrzejewski T.M."/>
            <person name="Davidsen T.M."/>
            <person name="Wayne K.J."/>
            <person name="Tettelin H."/>
            <person name="Glass J.I."/>
            <person name="Rusch D."/>
            <person name="Podicherti R."/>
            <person name="Tsui H.-C.T."/>
            <person name="Winkler M.E."/>
        </authorList>
    </citation>
    <scope>NUCLEOTIDE SEQUENCE</scope>
</reference>
<dbReference type="EMBL" id="UINC01001556">
    <property type="protein sequence ID" value="SUZ83564.1"/>
    <property type="molecule type" value="Genomic_DNA"/>
</dbReference>
<keyword evidence="2" id="KW-0677">Repeat</keyword>
<accession>A0A381QX73</accession>
<dbReference type="Pfam" id="PF14312">
    <property type="entry name" value="FG-GAP_2"/>
    <property type="match status" value="2"/>
</dbReference>
<dbReference type="PANTHER" id="PTHR38787:SF3">
    <property type="entry name" value="REGULATORY P DOMAIN-CONTAINING PROTEIN"/>
    <property type="match status" value="1"/>
</dbReference>
<keyword evidence="3" id="KW-0325">Glycoprotein</keyword>
<dbReference type="SUPFAM" id="SSF50965">
    <property type="entry name" value="Galactose oxidase, central domain"/>
    <property type="match status" value="1"/>
</dbReference>
<dbReference type="Gene3D" id="2.130.10.130">
    <property type="entry name" value="Integrin alpha, N-terminal"/>
    <property type="match status" value="3"/>
</dbReference>
<protein>
    <recommendedName>
        <fullName evidence="5">Choice-of-anchor B family protein</fullName>
    </recommendedName>
</protein>
<proteinExistence type="predicted"/>
<evidence type="ECO:0000256" key="3">
    <source>
        <dbReference type="ARBA" id="ARBA00023180"/>
    </source>
</evidence>
<dbReference type="InterPro" id="IPR013517">
    <property type="entry name" value="FG-GAP"/>
</dbReference>
<dbReference type="InterPro" id="IPR011043">
    <property type="entry name" value="Gal_Oxase/kelch_b-propeller"/>
</dbReference>
<dbReference type="InterPro" id="IPR027589">
    <property type="entry name" value="Choice_anch_B"/>
</dbReference>
<organism evidence="4">
    <name type="scientific">marine metagenome</name>
    <dbReference type="NCBI Taxonomy" id="408172"/>
    <lineage>
        <taxon>unclassified sequences</taxon>
        <taxon>metagenomes</taxon>
        <taxon>ecological metagenomes</taxon>
    </lineage>
</organism>
<sequence length="793" mass="84994">MKRIYLASIVALLASMPGTPVASQAFGNAITVDGDQVFVGEASYEMRSGVVYVFGRDPSGNWIQTQRIEPSSGVPGDRFGIGLAKHENTLLISATRADEGAGAVYVYQNQNGTWIESGRLETTDRSPADSLGTGLAITNDWIMVGTIAQNDRTGAAYAFRREGESWVQHSTIRPADIDEGDTFGSRIALQGNQMLISAPFGSDGEGRVYSFTYSEDSDTWEESGQLQAPGLSEETMFGTDIAIENNVSLVGAPGYFGGTGAGTGAVFVYGLAGDTWQLASLLSPYESTGAIQFGGSIAFDGNAALIGAFSAAQGQGRIFSYTFNRETFEWTAASKISSAETGRAFFGRTVDFSGDIAVGVANGADRGAGAAWVFERTDNNWTSAGRITGDVLGMDAITGDEVSCSTEGEASGFDCESVDLVSFLPLAHMGAERGIVTNDVWGWTDPETGQEIVLVGMTNQTAFVDVTDPGMPTYLGRLPMPETANASTWRDMKVYQDHMYVVSDGAGEHGMQVFDLTRLRGLNGSDPQTFASDAHYDQIASAHNIVINEETGFAYSVGSSGGGQTCGGGLHMINIQDPLAPVFAGCFQDMSTGRQRTGYSHDAQCVVYHGPDTDYQGHEICLGSNETALSIADVTDKSNPLTVAMASYPNVGYSHQGWLSEDHSYFFMGDELDESGGNVTNTRTLIWDLADLDDPILAREYMAETKATDHNLYILGNTMYQSNYKSGLRVLDISDPENPQLVGNFDTVPYGGDDASMTGSWSNYPYFKSGVVVVTSSREGLFVVRYRPRTISE</sequence>
<name>A0A381QX73_9ZZZZ</name>
<dbReference type="InterPro" id="IPR013211">
    <property type="entry name" value="LVIVD"/>
</dbReference>
<dbReference type="PANTHER" id="PTHR38787">
    <property type="entry name" value="REGULATORY P DOMAIN-CONTAINING PROTEIN"/>
    <property type="match status" value="1"/>
</dbReference>
<evidence type="ECO:0000256" key="2">
    <source>
        <dbReference type="ARBA" id="ARBA00022737"/>
    </source>
</evidence>
<dbReference type="InterPro" id="IPR013519">
    <property type="entry name" value="Int_alpha_beta-p"/>
</dbReference>
<dbReference type="AlphaFoldDB" id="A0A381QX73"/>
<keyword evidence="1" id="KW-0732">Signal</keyword>
<dbReference type="SMART" id="SM00191">
    <property type="entry name" value="Int_alpha"/>
    <property type="match status" value="4"/>
</dbReference>